<accession>A0ABW8IF96</accession>
<dbReference type="RefSeq" id="WP_380016682.1">
    <property type="nucleotide sequence ID" value="NZ_JADIKI010000021.1"/>
</dbReference>
<evidence type="ECO:0000256" key="2">
    <source>
        <dbReference type="SAM" id="Phobius"/>
    </source>
</evidence>
<gene>
    <name evidence="3" type="ORF">ISP18_02440</name>
</gene>
<evidence type="ECO:0000256" key="1">
    <source>
        <dbReference type="SAM" id="MobiDB-lite"/>
    </source>
</evidence>
<sequence>MFLIHAHRRASGFTLISTLVGLVVGLLSIAAMLTLYRNVVNSSLFVEKQAVRDGQVATGSLVSQQEMQQAGFGITNAAIGTDLVVLSNAALSDGKLKGTAVGSYSSTVTGNAVIWGFNPTAASGTTDPAGYQCEGLLVTTQGLLWLTPASCKSAANWQGVNWKTNQLASARNLGPLSIFQATPGSCFPYQQTAPSSSFQVSYYLPTQAQQKAGQSNGSSSSDSSGNSENSVNDHSGDGYHDGLSHFSSTGSFSGSSATSSSTPSTSDAAGLPAISSSTLSNSSAVINIPAFSVCLPNFKP</sequence>
<keyword evidence="2" id="KW-1133">Transmembrane helix</keyword>
<name>A0ABW8IF96_9GAMM</name>
<feature type="compositionally biased region" description="Low complexity" evidence="1">
    <location>
        <begin position="213"/>
        <end position="230"/>
    </location>
</feature>
<evidence type="ECO:0000313" key="4">
    <source>
        <dbReference type="Proteomes" id="UP001620409"/>
    </source>
</evidence>
<protein>
    <recommendedName>
        <fullName evidence="5">Pilus assembly protein PilX</fullName>
    </recommendedName>
</protein>
<evidence type="ECO:0008006" key="5">
    <source>
        <dbReference type="Google" id="ProtNLM"/>
    </source>
</evidence>
<feature type="transmembrane region" description="Helical" evidence="2">
    <location>
        <begin position="12"/>
        <end position="36"/>
    </location>
</feature>
<keyword evidence="4" id="KW-1185">Reference proteome</keyword>
<dbReference type="EMBL" id="JADIKI010000021">
    <property type="protein sequence ID" value="MFK2853454.1"/>
    <property type="molecule type" value="Genomic_DNA"/>
</dbReference>
<proteinExistence type="predicted"/>
<feature type="region of interest" description="Disordered" evidence="1">
    <location>
        <begin position="209"/>
        <end position="242"/>
    </location>
</feature>
<organism evidence="3 4">
    <name type="scientific">Dyella humi</name>
    <dbReference type="NCBI Taxonomy" id="1770547"/>
    <lineage>
        <taxon>Bacteria</taxon>
        <taxon>Pseudomonadati</taxon>
        <taxon>Pseudomonadota</taxon>
        <taxon>Gammaproteobacteria</taxon>
        <taxon>Lysobacterales</taxon>
        <taxon>Rhodanobacteraceae</taxon>
        <taxon>Dyella</taxon>
    </lineage>
</organism>
<keyword evidence="2" id="KW-0812">Transmembrane</keyword>
<evidence type="ECO:0000313" key="3">
    <source>
        <dbReference type="EMBL" id="MFK2853454.1"/>
    </source>
</evidence>
<comment type="caution">
    <text evidence="3">The sequence shown here is derived from an EMBL/GenBank/DDBJ whole genome shotgun (WGS) entry which is preliminary data.</text>
</comment>
<reference evidence="3 4" key="1">
    <citation type="submission" date="2020-10" db="EMBL/GenBank/DDBJ databases">
        <title>Phylogeny of dyella-like bacteria.</title>
        <authorList>
            <person name="Fu J."/>
        </authorList>
    </citation>
    <scope>NUCLEOTIDE SEQUENCE [LARGE SCALE GENOMIC DNA]</scope>
    <source>
        <strain evidence="3 4">DHG40</strain>
    </source>
</reference>
<dbReference type="Proteomes" id="UP001620409">
    <property type="component" value="Unassembled WGS sequence"/>
</dbReference>
<keyword evidence="2" id="KW-0472">Membrane</keyword>